<evidence type="ECO:0000313" key="3">
    <source>
        <dbReference type="EMBL" id="KAK3373969.1"/>
    </source>
</evidence>
<protein>
    <recommendedName>
        <fullName evidence="2">Nephrocystin 3-like N-terminal domain-containing protein</fullName>
    </recommendedName>
</protein>
<keyword evidence="4" id="KW-1185">Reference proteome</keyword>
<dbReference type="AlphaFoldDB" id="A0AAE0KCJ3"/>
<dbReference type="InterPro" id="IPR056884">
    <property type="entry name" value="NPHP3-like_N"/>
</dbReference>
<dbReference type="Pfam" id="PF24883">
    <property type="entry name" value="NPHP3_N"/>
    <property type="match status" value="1"/>
</dbReference>
<evidence type="ECO:0000256" key="1">
    <source>
        <dbReference type="ARBA" id="ARBA00022737"/>
    </source>
</evidence>
<evidence type="ECO:0000313" key="4">
    <source>
        <dbReference type="Proteomes" id="UP001287356"/>
    </source>
</evidence>
<name>A0AAE0KCJ3_9PEZI</name>
<sequence length="242" mass="27571">MLRPNSVPSQMSAVNTLSNILWDLQNITPERALPPDLSQSLQEHAAACSKLLVEIESAAAKYHHLDTGSSRVRRIWKRLKWEPEDIEDLRLRISSNTGLLNSLNGLVSRHSIAKILGGVDRLNKSHDDEEFLKVMSWFSTMDTTKHHNNFIARRQKDTGRWFLGSWEYHEWLESSNGTLFYPRLPGGGKTMIAASIIEDVGTRFEMSSEIGIAFIHCSYKRQHEQTLEDCLAMSTPKLPALW</sequence>
<evidence type="ECO:0000259" key="2">
    <source>
        <dbReference type="Pfam" id="PF24883"/>
    </source>
</evidence>
<dbReference type="EMBL" id="JAULSN010000004">
    <property type="protein sequence ID" value="KAK3373969.1"/>
    <property type="molecule type" value="Genomic_DNA"/>
</dbReference>
<keyword evidence="1" id="KW-0677">Repeat</keyword>
<reference evidence="3" key="2">
    <citation type="submission" date="2023-06" db="EMBL/GenBank/DDBJ databases">
        <authorList>
            <consortium name="Lawrence Berkeley National Laboratory"/>
            <person name="Haridas S."/>
            <person name="Hensen N."/>
            <person name="Bonometti L."/>
            <person name="Westerberg I."/>
            <person name="Brannstrom I.O."/>
            <person name="Guillou S."/>
            <person name="Cros-Aarteil S."/>
            <person name="Calhoun S."/>
            <person name="Kuo A."/>
            <person name="Mondo S."/>
            <person name="Pangilinan J."/>
            <person name="Riley R."/>
            <person name="Labutti K."/>
            <person name="Andreopoulos B."/>
            <person name="Lipzen A."/>
            <person name="Chen C."/>
            <person name="Yanf M."/>
            <person name="Daum C."/>
            <person name="Ng V."/>
            <person name="Clum A."/>
            <person name="Steindorff A."/>
            <person name="Ohm R."/>
            <person name="Martin F."/>
            <person name="Silar P."/>
            <person name="Natvig D."/>
            <person name="Lalanne C."/>
            <person name="Gautier V."/>
            <person name="Ament-Velasquez S.L."/>
            <person name="Kruys A."/>
            <person name="Hutchinson M.I."/>
            <person name="Powell A.J."/>
            <person name="Barry K."/>
            <person name="Miller A.N."/>
            <person name="Grigoriev I.V."/>
            <person name="Debuchy R."/>
            <person name="Gladieux P."/>
            <person name="Thoren M.H."/>
            <person name="Johannesson H."/>
        </authorList>
    </citation>
    <scope>NUCLEOTIDE SEQUENCE</scope>
    <source>
        <strain evidence="3">CBS 958.72</strain>
    </source>
</reference>
<feature type="domain" description="Nephrocystin 3-like N-terminal" evidence="2">
    <location>
        <begin position="157"/>
        <end position="232"/>
    </location>
</feature>
<dbReference type="PANTHER" id="PTHR10039:SF15">
    <property type="entry name" value="NACHT DOMAIN-CONTAINING PROTEIN"/>
    <property type="match status" value="1"/>
</dbReference>
<reference evidence="3" key="1">
    <citation type="journal article" date="2023" name="Mol. Phylogenet. Evol.">
        <title>Genome-scale phylogeny and comparative genomics of the fungal order Sordariales.</title>
        <authorList>
            <person name="Hensen N."/>
            <person name="Bonometti L."/>
            <person name="Westerberg I."/>
            <person name="Brannstrom I.O."/>
            <person name="Guillou S."/>
            <person name="Cros-Aarteil S."/>
            <person name="Calhoun S."/>
            <person name="Haridas S."/>
            <person name="Kuo A."/>
            <person name="Mondo S."/>
            <person name="Pangilinan J."/>
            <person name="Riley R."/>
            <person name="LaButti K."/>
            <person name="Andreopoulos B."/>
            <person name="Lipzen A."/>
            <person name="Chen C."/>
            <person name="Yan M."/>
            <person name="Daum C."/>
            <person name="Ng V."/>
            <person name="Clum A."/>
            <person name="Steindorff A."/>
            <person name="Ohm R.A."/>
            <person name="Martin F."/>
            <person name="Silar P."/>
            <person name="Natvig D.O."/>
            <person name="Lalanne C."/>
            <person name="Gautier V."/>
            <person name="Ament-Velasquez S.L."/>
            <person name="Kruys A."/>
            <person name="Hutchinson M.I."/>
            <person name="Powell A.J."/>
            <person name="Barry K."/>
            <person name="Miller A.N."/>
            <person name="Grigoriev I.V."/>
            <person name="Debuchy R."/>
            <person name="Gladieux P."/>
            <person name="Hiltunen Thoren M."/>
            <person name="Johannesson H."/>
        </authorList>
    </citation>
    <scope>NUCLEOTIDE SEQUENCE</scope>
    <source>
        <strain evidence="3">CBS 958.72</strain>
    </source>
</reference>
<proteinExistence type="predicted"/>
<gene>
    <name evidence="3" type="ORF">B0T24DRAFT_282622</name>
</gene>
<organism evidence="3 4">
    <name type="scientific">Lasiosphaeria ovina</name>
    <dbReference type="NCBI Taxonomy" id="92902"/>
    <lineage>
        <taxon>Eukaryota</taxon>
        <taxon>Fungi</taxon>
        <taxon>Dikarya</taxon>
        <taxon>Ascomycota</taxon>
        <taxon>Pezizomycotina</taxon>
        <taxon>Sordariomycetes</taxon>
        <taxon>Sordariomycetidae</taxon>
        <taxon>Sordariales</taxon>
        <taxon>Lasiosphaeriaceae</taxon>
        <taxon>Lasiosphaeria</taxon>
    </lineage>
</organism>
<dbReference type="PANTHER" id="PTHR10039">
    <property type="entry name" value="AMELOGENIN"/>
    <property type="match status" value="1"/>
</dbReference>
<comment type="caution">
    <text evidence="3">The sequence shown here is derived from an EMBL/GenBank/DDBJ whole genome shotgun (WGS) entry which is preliminary data.</text>
</comment>
<dbReference type="Proteomes" id="UP001287356">
    <property type="component" value="Unassembled WGS sequence"/>
</dbReference>
<accession>A0AAE0KCJ3</accession>